<sequence length="115" mass="11840">MKKLRSFKRMNSGGGGSFKRRSTAGSAGSGVGPSNPFTQDLFDRPPTHGASVSGGRGGVGDADGDDAADEPIETVVYRGWDPEEEARGTAVGEAAPAADEDEGPWTSPLALGVYR</sequence>
<reference evidence="2 3" key="1">
    <citation type="journal article" date="2012" name="Genome Biol.">
        <title>Genome and low-iron response of an oceanic diatom adapted to chronic iron limitation.</title>
        <authorList>
            <person name="Lommer M."/>
            <person name="Specht M."/>
            <person name="Roy A.S."/>
            <person name="Kraemer L."/>
            <person name="Andreson R."/>
            <person name="Gutowska M.A."/>
            <person name="Wolf J."/>
            <person name="Bergner S.V."/>
            <person name="Schilhabel M.B."/>
            <person name="Klostermeier U.C."/>
            <person name="Beiko R.G."/>
            <person name="Rosenstiel P."/>
            <person name="Hippler M."/>
            <person name="Laroche J."/>
        </authorList>
    </citation>
    <scope>NUCLEOTIDE SEQUENCE [LARGE SCALE GENOMIC DNA]</scope>
    <source>
        <strain evidence="2 3">CCMP1005</strain>
    </source>
</reference>
<dbReference type="AlphaFoldDB" id="K0S657"/>
<evidence type="ECO:0000313" key="2">
    <source>
        <dbReference type="EMBL" id="EJK56406.1"/>
    </source>
</evidence>
<dbReference type="EMBL" id="AGNL01031504">
    <property type="protein sequence ID" value="EJK56406.1"/>
    <property type="molecule type" value="Genomic_DNA"/>
</dbReference>
<keyword evidence="3" id="KW-1185">Reference proteome</keyword>
<name>K0S657_THAOC</name>
<feature type="compositionally biased region" description="Gly residues" evidence="1">
    <location>
        <begin position="52"/>
        <end position="61"/>
    </location>
</feature>
<accession>K0S657</accession>
<evidence type="ECO:0000313" key="3">
    <source>
        <dbReference type="Proteomes" id="UP000266841"/>
    </source>
</evidence>
<evidence type="ECO:0000256" key="1">
    <source>
        <dbReference type="SAM" id="MobiDB-lite"/>
    </source>
</evidence>
<feature type="compositionally biased region" description="Acidic residues" evidence="1">
    <location>
        <begin position="62"/>
        <end position="72"/>
    </location>
</feature>
<organism evidence="2 3">
    <name type="scientific">Thalassiosira oceanica</name>
    <name type="common">Marine diatom</name>
    <dbReference type="NCBI Taxonomy" id="159749"/>
    <lineage>
        <taxon>Eukaryota</taxon>
        <taxon>Sar</taxon>
        <taxon>Stramenopiles</taxon>
        <taxon>Ochrophyta</taxon>
        <taxon>Bacillariophyta</taxon>
        <taxon>Coscinodiscophyceae</taxon>
        <taxon>Thalassiosirophycidae</taxon>
        <taxon>Thalassiosirales</taxon>
        <taxon>Thalassiosiraceae</taxon>
        <taxon>Thalassiosira</taxon>
    </lineage>
</organism>
<gene>
    <name evidence="2" type="ORF">THAOC_23708</name>
</gene>
<dbReference type="Proteomes" id="UP000266841">
    <property type="component" value="Unassembled WGS sequence"/>
</dbReference>
<feature type="region of interest" description="Disordered" evidence="1">
    <location>
        <begin position="1"/>
        <end position="115"/>
    </location>
</feature>
<protein>
    <submittedName>
        <fullName evidence="2">Uncharacterized protein</fullName>
    </submittedName>
</protein>
<comment type="caution">
    <text evidence="2">The sequence shown here is derived from an EMBL/GenBank/DDBJ whole genome shotgun (WGS) entry which is preliminary data.</text>
</comment>
<proteinExistence type="predicted"/>
<feature type="non-terminal residue" evidence="2">
    <location>
        <position position="115"/>
    </location>
</feature>